<gene>
    <name evidence="1" type="ORF">ET33_08035</name>
</gene>
<comment type="caution">
    <text evidence="1">The sequence shown here is derived from an EMBL/GenBank/DDBJ whole genome shotgun (WGS) entry which is preliminary data.</text>
</comment>
<accession>A0A081P1U8</accession>
<reference evidence="1 2" key="1">
    <citation type="submission" date="2014-06" db="EMBL/GenBank/DDBJ databases">
        <title>Draft genome sequence of Paenibacillus sp. MSt1.</title>
        <authorList>
            <person name="Aw Y.K."/>
            <person name="Ong K.S."/>
            <person name="Gan H.M."/>
            <person name="Lee S.M."/>
        </authorList>
    </citation>
    <scope>NUCLEOTIDE SEQUENCE [LARGE SCALE GENOMIC DNA]</scope>
    <source>
        <strain evidence="1 2">MSt1</strain>
    </source>
</reference>
<evidence type="ECO:0000313" key="1">
    <source>
        <dbReference type="EMBL" id="KEQ24671.1"/>
    </source>
</evidence>
<dbReference type="RefSeq" id="WP_036685053.1">
    <property type="nucleotide sequence ID" value="NZ_JNVM01000015.1"/>
</dbReference>
<protein>
    <recommendedName>
        <fullName evidence="3">Chemotaxis methyl-accepting receptor HlyB-like 4HB MCP domain-containing protein</fullName>
    </recommendedName>
</protein>
<dbReference type="EMBL" id="JNVM01000015">
    <property type="protein sequence ID" value="KEQ24671.1"/>
    <property type="molecule type" value="Genomic_DNA"/>
</dbReference>
<dbReference type="AlphaFoldDB" id="A0A081P1U8"/>
<dbReference type="OrthoDB" id="2659331at2"/>
<proteinExistence type="predicted"/>
<evidence type="ECO:0008006" key="3">
    <source>
        <dbReference type="Google" id="ProtNLM"/>
    </source>
</evidence>
<keyword evidence="2" id="KW-1185">Reference proteome</keyword>
<dbReference type="Proteomes" id="UP000028123">
    <property type="component" value="Unassembled WGS sequence"/>
</dbReference>
<dbReference type="eggNOG" id="ENOG502ZEES">
    <property type="taxonomic scope" value="Bacteria"/>
</dbReference>
<evidence type="ECO:0000313" key="2">
    <source>
        <dbReference type="Proteomes" id="UP000028123"/>
    </source>
</evidence>
<sequence>MKWVQKKTAFLLFVTFVLLWMMASILYDLYERRQGNKMELESIAGHSLYRILSNYEEIVSNHNGPLTIQSVIAINRRLAAIEADSDTIDRATHTNLLNPIANNMLEITKNLEKSYREHNGFTETDRANYSA</sequence>
<organism evidence="1 2">
    <name type="scientific">Paenibacillus tyrfis</name>
    <dbReference type="NCBI Taxonomy" id="1501230"/>
    <lineage>
        <taxon>Bacteria</taxon>
        <taxon>Bacillati</taxon>
        <taxon>Bacillota</taxon>
        <taxon>Bacilli</taxon>
        <taxon>Bacillales</taxon>
        <taxon>Paenibacillaceae</taxon>
        <taxon>Paenibacillus</taxon>
    </lineage>
</organism>
<name>A0A081P1U8_9BACL</name>